<evidence type="ECO:0000256" key="5">
    <source>
        <dbReference type="ARBA" id="ARBA00023186"/>
    </source>
</evidence>
<proteinExistence type="inferred from homology"/>
<dbReference type="Gene3D" id="1.20.120.340">
    <property type="entry name" value="Flagellar protein FliS"/>
    <property type="match status" value="1"/>
</dbReference>
<dbReference type="EMBL" id="BSOZ01000004">
    <property type="protein sequence ID" value="GLS03400.1"/>
    <property type="molecule type" value="Genomic_DNA"/>
</dbReference>
<evidence type="ECO:0000256" key="1">
    <source>
        <dbReference type="ARBA" id="ARBA00004514"/>
    </source>
</evidence>
<dbReference type="InterPro" id="IPR003713">
    <property type="entry name" value="FliS"/>
</dbReference>
<keyword evidence="8" id="KW-1185">Reference proteome</keyword>
<comment type="subcellular location">
    <subcellularLocation>
        <location evidence="1 6">Cytoplasm</location>
        <location evidence="1 6">Cytosol</location>
    </subcellularLocation>
</comment>
<evidence type="ECO:0000313" key="7">
    <source>
        <dbReference type="EMBL" id="GLS03400.1"/>
    </source>
</evidence>
<dbReference type="InterPro" id="IPR036584">
    <property type="entry name" value="FliS_sf"/>
</dbReference>
<dbReference type="Pfam" id="PF02561">
    <property type="entry name" value="FliS"/>
    <property type="match status" value="1"/>
</dbReference>
<dbReference type="SUPFAM" id="SSF101116">
    <property type="entry name" value="Flagellar export chaperone FliS"/>
    <property type="match status" value="1"/>
</dbReference>
<dbReference type="PANTHER" id="PTHR34773">
    <property type="entry name" value="FLAGELLAR SECRETION CHAPERONE FLIS"/>
    <property type="match status" value="1"/>
</dbReference>
<keyword evidence="3 6" id="KW-0963">Cytoplasm</keyword>
<dbReference type="PIRSF" id="PIRSF039090">
    <property type="entry name" value="Flis"/>
    <property type="match status" value="1"/>
</dbReference>
<dbReference type="RefSeq" id="WP_018747997.1">
    <property type="nucleotide sequence ID" value="NZ_BAABUF010000018.1"/>
</dbReference>
<dbReference type="PANTHER" id="PTHR34773:SF1">
    <property type="entry name" value="FLAGELLAR SECRETION CHAPERONE FLIS"/>
    <property type="match status" value="1"/>
</dbReference>
<keyword evidence="7" id="KW-0969">Cilium</keyword>
<evidence type="ECO:0000256" key="2">
    <source>
        <dbReference type="ARBA" id="ARBA00008787"/>
    </source>
</evidence>
<dbReference type="NCBIfam" id="TIGR00208">
    <property type="entry name" value="fliS"/>
    <property type="match status" value="1"/>
</dbReference>
<dbReference type="Proteomes" id="UP001156836">
    <property type="component" value="Unassembled WGS sequence"/>
</dbReference>
<keyword evidence="7" id="KW-0282">Flagellum</keyword>
<accession>A0ABQ6BN22</accession>
<sequence>MSVGVQRALSAYGKQGLEATIESASPGQLVVMLYDGAIKAIHLGKLHMLNGEIAEKGASISKAIAIIDEGLRISLDKEQGGELAENLEALYFYMTGKLFEANLDNNPDLLDHVLELLTDLKEAWESITAAPVPVAPEAGAAAPAPDRGTLSYGRA</sequence>
<protein>
    <recommendedName>
        <fullName evidence="6">Flagellar secretion chaperone FliS</fullName>
    </recommendedName>
</protein>
<keyword evidence="7" id="KW-0966">Cell projection</keyword>
<organism evidence="7 8">
    <name type="scientific">Chitiniphilus shinanonensis</name>
    <dbReference type="NCBI Taxonomy" id="553088"/>
    <lineage>
        <taxon>Bacteria</taxon>
        <taxon>Pseudomonadati</taxon>
        <taxon>Pseudomonadota</taxon>
        <taxon>Betaproteobacteria</taxon>
        <taxon>Neisseriales</taxon>
        <taxon>Chitinibacteraceae</taxon>
        <taxon>Chitiniphilus</taxon>
    </lineage>
</organism>
<comment type="similarity">
    <text evidence="2 6">Belongs to the FliS family.</text>
</comment>
<reference evidence="8" key="1">
    <citation type="journal article" date="2019" name="Int. J. Syst. Evol. Microbiol.">
        <title>The Global Catalogue of Microorganisms (GCM) 10K type strain sequencing project: providing services to taxonomists for standard genome sequencing and annotation.</title>
        <authorList>
            <consortium name="The Broad Institute Genomics Platform"/>
            <consortium name="The Broad Institute Genome Sequencing Center for Infectious Disease"/>
            <person name="Wu L."/>
            <person name="Ma J."/>
        </authorList>
    </citation>
    <scope>NUCLEOTIDE SEQUENCE [LARGE SCALE GENOMIC DNA]</scope>
    <source>
        <strain evidence="8">NBRC 104970</strain>
    </source>
</reference>
<evidence type="ECO:0000256" key="3">
    <source>
        <dbReference type="ARBA" id="ARBA00022490"/>
    </source>
</evidence>
<evidence type="ECO:0000256" key="4">
    <source>
        <dbReference type="ARBA" id="ARBA00022795"/>
    </source>
</evidence>
<evidence type="ECO:0000256" key="6">
    <source>
        <dbReference type="PIRNR" id="PIRNR039090"/>
    </source>
</evidence>
<comment type="caution">
    <text evidence="7">The sequence shown here is derived from an EMBL/GenBank/DDBJ whole genome shotgun (WGS) entry which is preliminary data.</text>
</comment>
<gene>
    <name evidence="7" type="ORF">GCM10007860_05430</name>
</gene>
<keyword evidence="5" id="KW-0143">Chaperone</keyword>
<evidence type="ECO:0000313" key="8">
    <source>
        <dbReference type="Proteomes" id="UP001156836"/>
    </source>
</evidence>
<keyword evidence="4 6" id="KW-1005">Bacterial flagellum biogenesis</keyword>
<name>A0ABQ6BN22_9NEIS</name>
<dbReference type="CDD" id="cd16098">
    <property type="entry name" value="FliS"/>
    <property type="match status" value="1"/>
</dbReference>